<dbReference type="SUPFAM" id="SSF52096">
    <property type="entry name" value="ClpP/crotonase"/>
    <property type="match status" value="1"/>
</dbReference>
<dbReference type="InterPro" id="IPR029045">
    <property type="entry name" value="ClpP/crotonase-like_dom_sf"/>
</dbReference>
<dbReference type="Pfam" id="PF00378">
    <property type="entry name" value="ECH_1"/>
    <property type="match status" value="1"/>
</dbReference>
<comment type="similarity">
    <text evidence="1">Belongs to the enoyl-CoA hydratase/isomerase family.</text>
</comment>
<name>A0ABQ3UGT6_9CHLR</name>
<dbReference type="PANTHER" id="PTHR42964:SF1">
    <property type="entry name" value="POLYKETIDE BIOSYNTHESIS ENOYL-COA HYDRATASE PKSH-RELATED"/>
    <property type="match status" value="1"/>
</dbReference>
<dbReference type="Proteomes" id="UP000654345">
    <property type="component" value="Unassembled WGS sequence"/>
</dbReference>
<dbReference type="InterPro" id="IPR014748">
    <property type="entry name" value="Enoyl-CoA_hydra_C"/>
</dbReference>
<dbReference type="EMBL" id="BNJG01000001">
    <property type="protein sequence ID" value="GHO51657.1"/>
    <property type="molecule type" value="Genomic_DNA"/>
</dbReference>
<evidence type="ECO:0000313" key="2">
    <source>
        <dbReference type="EMBL" id="GHO51657.1"/>
    </source>
</evidence>
<dbReference type="PANTHER" id="PTHR42964">
    <property type="entry name" value="ENOYL-COA HYDRATASE"/>
    <property type="match status" value="1"/>
</dbReference>
<dbReference type="InterPro" id="IPR051683">
    <property type="entry name" value="Enoyl-CoA_Hydratase/Isomerase"/>
</dbReference>
<proteinExistence type="inferred from homology"/>
<reference evidence="2 3" key="1">
    <citation type="journal article" date="2021" name="Int. J. Syst. Evol. Microbiol.">
        <title>Reticulibacter mediterranei gen. nov., sp. nov., within the new family Reticulibacteraceae fam. nov., and Ktedonospora formicarum gen. nov., sp. nov., Ktedonobacter robiniae sp. nov., Dictyobacter formicarum sp. nov. and Dictyobacter arantiisoli sp. nov., belonging to the class Ktedonobacteria.</title>
        <authorList>
            <person name="Yabe S."/>
            <person name="Zheng Y."/>
            <person name="Wang C.M."/>
            <person name="Sakai Y."/>
            <person name="Abe K."/>
            <person name="Yokota A."/>
            <person name="Donadio S."/>
            <person name="Cavaletti L."/>
            <person name="Monciardini P."/>
        </authorList>
    </citation>
    <scope>NUCLEOTIDE SEQUENCE [LARGE SCALE GENOMIC DNA]</scope>
    <source>
        <strain evidence="2 3">SOSP1-30</strain>
    </source>
</reference>
<dbReference type="Gene3D" id="3.90.226.10">
    <property type="entry name" value="2-enoyl-CoA Hydratase, Chain A, domain 1"/>
    <property type="match status" value="1"/>
</dbReference>
<dbReference type="Gene3D" id="1.10.12.10">
    <property type="entry name" value="Lyase 2-enoyl-coa Hydratase, Chain A, domain 2"/>
    <property type="match status" value="1"/>
</dbReference>
<evidence type="ECO:0000313" key="3">
    <source>
        <dbReference type="Proteomes" id="UP000654345"/>
    </source>
</evidence>
<protein>
    <submittedName>
        <fullName evidence="2">Enoyl-CoA hydratase</fullName>
    </submittedName>
</protein>
<keyword evidence="3" id="KW-1185">Reference proteome</keyword>
<accession>A0ABQ3UGT6</accession>
<sequence>MLDYQHLTITYTHQDRVARVALNRPEVRNAFNTQTMQELVRAFQTLGMDDRLHAIVLTGSGSVFCAGADVSMMQQSVHYTEEQNLEEALFLSDLLHTINTCPCTVIGRVNGAAMGGGVGLIAVCDIVIATQTARFGLSEVKLGIAPAAISPYVMRKIGESQARALFMTGERFDAERAQRIGLVHTIAPTEELDEALEKTLAELLTSAPQAARVCKMLALSVGTMPHDEARRLTAATIAKLRVSPEGQEGLRSFLEKRRPNWITSAN</sequence>
<comment type="caution">
    <text evidence="2">The sequence shown here is derived from an EMBL/GenBank/DDBJ whole genome shotgun (WGS) entry which is preliminary data.</text>
</comment>
<organism evidence="2 3">
    <name type="scientific">Ktedonobacter robiniae</name>
    <dbReference type="NCBI Taxonomy" id="2778365"/>
    <lineage>
        <taxon>Bacteria</taxon>
        <taxon>Bacillati</taxon>
        <taxon>Chloroflexota</taxon>
        <taxon>Ktedonobacteria</taxon>
        <taxon>Ktedonobacterales</taxon>
        <taxon>Ktedonobacteraceae</taxon>
        <taxon>Ktedonobacter</taxon>
    </lineage>
</organism>
<dbReference type="RefSeq" id="WP_201368648.1">
    <property type="nucleotide sequence ID" value="NZ_BNJG01000001.1"/>
</dbReference>
<gene>
    <name evidence="2" type="ORF">KSB_01320</name>
</gene>
<dbReference type="CDD" id="cd06558">
    <property type="entry name" value="crotonase-like"/>
    <property type="match status" value="1"/>
</dbReference>
<evidence type="ECO:0000256" key="1">
    <source>
        <dbReference type="ARBA" id="ARBA00005254"/>
    </source>
</evidence>
<dbReference type="InterPro" id="IPR001753">
    <property type="entry name" value="Enoyl-CoA_hydra/iso"/>
</dbReference>